<dbReference type="Proteomes" id="UP000887576">
    <property type="component" value="Unplaced"/>
</dbReference>
<accession>A0AC34QPB7</accession>
<sequence>MLIGYGATKATVLLTLEEVVNFHTVFEALLKLPNLYAPDDNGGDIKIAFETAYDNFPFDDLRRQVIILVTSSFDSDTFDDPIQTARQLKNDGITIITLAYDSSFDFPANLKSLASPGYNFISSDTSLITKIHKSLTEINCFCPPGTLQFTTIDKTGKEIKFSDCFEHFSAKIDPSLANNFCQKKNGISTYTTTPEKLNFIVDKIVPKSFQNVTEFLIGIYKKNDQWFWHNYNGNDFKIGLWPDVSKNVQGDYGYFGLSTDNSWKFSTIPAGKKYAKFILCQVQSCDTDHVCNMDLYTT</sequence>
<proteinExistence type="predicted"/>
<dbReference type="WBParaSite" id="JU765_v2.g1810.t1">
    <property type="protein sequence ID" value="JU765_v2.g1810.t1"/>
    <property type="gene ID" value="JU765_v2.g1810"/>
</dbReference>
<evidence type="ECO:0000313" key="1">
    <source>
        <dbReference type="Proteomes" id="UP000887576"/>
    </source>
</evidence>
<organism evidence="1 2">
    <name type="scientific">Panagrolaimus sp. JU765</name>
    <dbReference type="NCBI Taxonomy" id="591449"/>
    <lineage>
        <taxon>Eukaryota</taxon>
        <taxon>Metazoa</taxon>
        <taxon>Ecdysozoa</taxon>
        <taxon>Nematoda</taxon>
        <taxon>Chromadorea</taxon>
        <taxon>Rhabditida</taxon>
        <taxon>Tylenchina</taxon>
        <taxon>Panagrolaimomorpha</taxon>
        <taxon>Panagrolaimoidea</taxon>
        <taxon>Panagrolaimidae</taxon>
        <taxon>Panagrolaimus</taxon>
    </lineage>
</organism>
<protein>
    <submittedName>
        <fullName evidence="2">VWFA domain-containing protein</fullName>
    </submittedName>
</protein>
<reference evidence="2" key="1">
    <citation type="submission" date="2022-11" db="UniProtKB">
        <authorList>
            <consortium name="WormBaseParasite"/>
        </authorList>
    </citation>
    <scope>IDENTIFICATION</scope>
</reference>
<name>A0AC34QPB7_9BILA</name>
<evidence type="ECO:0000313" key="2">
    <source>
        <dbReference type="WBParaSite" id="JU765_v2.g1810.t1"/>
    </source>
</evidence>